<dbReference type="RefSeq" id="WP_322609132.1">
    <property type="nucleotide sequence ID" value="NZ_JARVCO010000010.1"/>
</dbReference>
<sequence>MMNVILRAGLFLLLAGCGSLKTTVPKSYMVTDELIIKIDPVNDEKIGFWMDHAVQVREKGDVESRGKNHQFSIVVEPSVWARVKRSATVVGYSSETECLMGDEMVAVSGMPGENFTVKIEPLAINRFQVTGIYLASHISESGETAKTIPFDFVATPGEETTVYRKTVVLDPDARIGEEELLRH</sequence>
<name>A0ABU5MYT2_9BACT</name>
<evidence type="ECO:0000313" key="1">
    <source>
        <dbReference type="EMBL" id="MDZ8119348.1"/>
    </source>
</evidence>
<proteinExistence type="predicted"/>
<reference evidence="1 2" key="1">
    <citation type="journal article" date="2024" name="Appl. Environ. Microbiol.">
        <title>Pontiella agarivorans sp. nov., a novel marine anaerobic bacterium capable of degrading macroalgal polysaccharides and fixing nitrogen.</title>
        <authorList>
            <person name="Liu N."/>
            <person name="Kivenson V."/>
            <person name="Peng X."/>
            <person name="Cui Z."/>
            <person name="Lankiewicz T.S."/>
            <person name="Gosselin K.M."/>
            <person name="English C.J."/>
            <person name="Blair E.M."/>
            <person name="O'Malley M.A."/>
            <person name="Valentine D.L."/>
        </authorList>
    </citation>
    <scope>NUCLEOTIDE SEQUENCE [LARGE SCALE GENOMIC DNA]</scope>
    <source>
        <strain evidence="1 2">NLcol2</strain>
    </source>
</reference>
<comment type="caution">
    <text evidence="1">The sequence shown here is derived from an EMBL/GenBank/DDBJ whole genome shotgun (WGS) entry which is preliminary data.</text>
</comment>
<gene>
    <name evidence="1" type="ORF">P9H32_12020</name>
</gene>
<evidence type="ECO:0000313" key="2">
    <source>
        <dbReference type="Proteomes" id="UP001290861"/>
    </source>
</evidence>
<dbReference type="EMBL" id="JARVCO010000010">
    <property type="protein sequence ID" value="MDZ8119348.1"/>
    <property type="molecule type" value="Genomic_DNA"/>
</dbReference>
<dbReference type="Proteomes" id="UP001290861">
    <property type="component" value="Unassembled WGS sequence"/>
</dbReference>
<organism evidence="1 2">
    <name type="scientific">Pontiella agarivorans</name>
    <dbReference type="NCBI Taxonomy" id="3038953"/>
    <lineage>
        <taxon>Bacteria</taxon>
        <taxon>Pseudomonadati</taxon>
        <taxon>Kiritimatiellota</taxon>
        <taxon>Kiritimatiellia</taxon>
        <taxon>Kiritimatiellales</taxon>
        <taxon>Pontiellaceae</taxon>
        <taxon>Pontiella</taxon>
    </lineage>
</organism>
<evidence type="ECO:0008006" key="3">
    <source>
        <dbReference type="Google" id="ProtNLM"/>
    </source>
</evidence>
<keyword evidence="2" id="KW-1185">Reference proteome</keyword>
<accession>A0ABU5MYT2</accession>
<protein>
    <recommendedName>
        <fullName evidence="3">Lipoprotein</fullName>
    </recommendedName>
</protein>